<organism evidence="2 3">
    <name type="scientific">Nocardioides bizhenqiangii</name>
    <dbReference type="NCBI Taxonomy" id="3095076"/>
    <lineage>
        <taxon>Bacteria</taxon>
        <taxon>Bacillati</taxon>
        <taxon>Actinomycetota</taxon>
        <taxon>Actinomycetes</taxon>
        <taxon>Propionibacteriales</taxon>
        <taxon>Nocardioidaceae</taxon>
        <taxon>Nocardioides</taxon>
    </lineage>
</organism>
<dbReference type="InterPro" id="IPR034660">
    <property type="entry name" value="DinB/YfiT-like"/>
</dbReference>
<dbReference type="InterPro" id="IPR024344">
    <property type="entry name" value="MDMPI_metal-binding"/>
</dbReference>
<keyword evidence="2" id="KW-0413">Isomerase</keyword>
<reference evidence="3" key="1">
    <citation type="submission" date="2023-12" db="EMBL/GenBank/DDBJ databases">
        <title>Novel species in genus Nocardioides.</title>
        <authorList>
            <person name="Zhou H."/>
        </authorList>
    </citation>
    <scope>NUCLEOTIDE SEQUENCE [LARGE SCALE GENOMIC DNA]</scope>
    <source>
        <strain evidence="3">HM61</strain>
    </source>
</reference>
<evidence type="ECO:0000313" key="3">
    <source>
        <dbReference type="Proteomes" id="UP001327225"/>
    </source>
</evidence>
<dbReference type="InterPro" id="IPR017517">
    <property type="entry name" value="Maleyloyr_isom"/>
</dbReference>
<dbReference type="Pfam" id="PF11716">
    <property type="entry name" value="MDMPI_N"/>
    <property type="match status" value="1"/>
</dbReference>
<sequence>MTEIEAATARLLATADRLRDDEWPRPTECAGWSRAHVLAHLALNAEGLAGALRALLDGEPALMYGSQTARDADIETLAAQPAATIRDRLRTASDRFAAVMDELPRLPADASFERTPQGQRMLAHDVPLLRLAEVEIHHADLRAGYGYADWPRETAVQLLERDVERYDGPPLSAHVTDLDRTYRLGSPADGDPVVSGPVAALAWWLTGRDPGEGLSSSTGELPEMEG</sequence>
<dbReference type="EMBL" id="CP141059">
    <property type="protein sequence ID" value="WQQ24712.1"/>
    <property type="molecule type" value="Genomic_DNA"/>
</dbReference>
<dbReference type="NCBIfam" id="TIGR03083">
    <property type="entry name" value="maleylpyruvate isomerase family mycothiol-dependent enzyme"/>
    <property type="match status" value="1"/>
</dbReference>
<evidence type="ECO:0000313" key="2">
    <source>
        <dbReference type="EMBL" id="WQQ24712.1"/>
    </source>
</evidence>
<dbReference type="SUPFAM" id="SSF55718">
    <property type="entry name" value="SCP-like"/>
    <property type="match status" value="1"/>
</dbReference>
<dbReference type="RefSeq" id="WP_322936355.1">
    <property type="nucleotide sequence ID" value="NZ_CP141059.1"/>
</dbReference>
<proteinExistence type="predicted"/>
<dbReference type="Gene3D" id="1.20.120.450">
    <property type="entry name" value="dinb family like domain"/>
    <property type="match status" value="1"/>
</dbReference>
<protein>
    <submittedName>
        <fullName evidence="2">Maleylpyruvate isomerase family mycothiol-dependent enzyme</fullName>
    </submittedName>
</protein>
<feature type="domain" description="Mycothiol-dependent maleylpyruvate isomerase metal-binding" evidence="1">
    <location>
        <begin position="5"/>
        <end position="142"/>
    </location>
</feature>
<accession>A0ABZ0ZJS7</accession>
<dbReference type="SUPFAM" id="SSF109854">
    <property type="entry name" value="DinB/YfiT-like putative metalloenzymes"/>
    <property type="match status" value="1"/>
</dbReference>
<dbReference type="Gene3D" id="3.30.1050.20">
    <property type="match status" value="1"/>
</dbReference>
<keyword evidence="3" id="KW-1185">Reference proteome</keyword>
<name>A0ABZ0ZJS7_9ACTN</name>
<dbReference type="InterPro" id="IPR036527">
    <property type="entry name" value="SCP2_sterol-bd_dom_sf"/>
</dbReference>
<gene>
    <name evidence="2" type="ORF">SHK19_12115</name>
</gene>
<dbReference type="Proteomes" id="UP001327225">
    <property type="component" value="Chromosome"/>
</dbReference>
<evidence type="ECO:0000259" key="1">
    <source>
        <dbReference type="Pfam" id="PF11716"/>
    </source>
</evidence>
<dbReference type="GO" id="GO:0016853">
    <property type="term" value="F:isomerase activity"/>
    <property type="evidence" value="ECO:0007669"/>
    <property type="project" value="UniProtKB-KW"/>
</dbReference>